<evidence type="ECO:0008006" key="3">
    <source>
        <dbReference type="Google" id="ProtNLM"/>
    </source>
</evidence>
<dbReference type="AlphaFoldDB" id="A0A6J4I1D1"/>
<protein>
    <recommendedName>
        <fullName evidence="3">Zinc resistance-associated protein</fullName>
    </recommendedName>
</protein>
<feature type="compositionally biased region" description="Pro residues" evidence="1">
    <location>
        <begin position="128"/>
        <end position="137"/>
    </location>
</feature>
<evidence type="ECO:0000313" key="2">
    <source>
        <dbReference type="EMBL" id="CAA9238446.1"/>
    </source>
</evidence>
<evidence type="ECO:0000256" key="1">
    <source>
        <dbReference type="SAM" id="MobiDB-lite"/>
    </source>
</evidence>
<reference evidence="2" key="1">
    <citation type="submission" date="2020-02" db="EMBL/GenBank/DDBJ databases">
        <authorList>
            <person name="Meier V. D."/>
        </authorList>
    </citation>
    <scope>NUCLEOTIDE SEQUENCE</scope>
    <source>
        <strain evidence="2">AVDCRST_MAG42</strain>
    </source>
</reference>
<proteinExistence type="predicted"/>
<feature type="compositionally biased region" description="Basic residues" evidence="1">
    <location>
        <begin position="116"/>
        <end position="127"/>
    </location>
</feature>
<accession>A0A6J4I1D1</accession>
<feature type="region of interest" description="Disordered" evidence="1">
    <location>
        <begin position="96"/>
        <end position="137"/>
    </location>
</feature>
<gene>
    <name evidence="2" type="ORF">AVDCRST_MAG42-1558</name>
</gene>
<name>A0A6J4I1D1_9BACT</name>
<feature type="compositionally biased region" description="Basic and acidic residues" evidence="1">
    <location>
        <begin position="105"/>
        <end position="115"/>
    </location>
</feature>
<sequence length="137" mass="15669">MTRALKWRLAIGVLVVFAAGMATGMFVGARRAHDVLVSKHHHRMGEHLRERLTRRLQLTPEQVETLGPIIDDTSNRLHEIRRESGKRVADTMQQAHSAMAPHLTPEQREIAEQMKTHHKRVLHRRRGAPPPAPEKEP</sequence>
<organism evidence="2">
    <name type="scientific">uncultured Chthoniobacterales bacterium</name>
    <dbReference type="NCBI Taxonomy" id="1836801"/>
    <lineage>
        <taxon>Bacteria</taxon>
        <taxon>Pseudomonadati</taxon>
        <taxon>Verrucomicrobiota</taxon>
        <taxon>Spartobacteria</taxon>
        <taxon>Chthoniobacterales</taxon>
        <taxon>environmental samples</taxon>
    </lineage>
</organism>
<dbReference type="EMBL" id="CADCTA010000061">
    <property type="protein sequence ID" value="CAA9238446.1"/>
    <property type="molecule type" value="Genomic_DNA"/>
</dbReference>